<evidence type="ECO:0000256" key="4">
    <source>
        <dbReference type="ARBA" id="ARBA00022692"/>
    </source>
</evidence>
<dbReference type="PANTHER" id="PTHR11040:SF211">
    <property type="entry name" value="ZINC TRANSPORTER ZIP11"/>
    <property type="match status" value="1"/>
</dbReference>
<keyword evidence="5" id="KW-0862">Zinc</keyword>
<evidence type="ECO:0000256" key="6">
    <source>
        <dbReference type="ARBA" id="ARBA00022989"/>
    </source>
</evidence>
<dbReference type="Pfam" id="PF02535">
    <property type="entry name" value="Zip"/>
    <property type="match status" value="1"/>
</dbReference>
<evidence type="ECO:0000256" key="5">
    <source>
        <dbReference type="ARBA" id="ARBA00022833"/>
    </source>
</evidence>
<name>A0A1B6C301_9HEMI</name>
<evidence type="ECO:0000256" key="8">
    <source>
        <dbReference type="ARBA" id="ARBA00040593"/>
    </source>
</evidence>
<feature type="transmembrane region" description="Helical" evidence="11">
    <location>
        <begin position="79"/>
        <end position="102"/>
    </location>
</feature>
<accession>A0A1B6C301</accession>
<dbReference type="PANTHER" id="PTHR11040">
    <property type="entry name" value="ZINC/IRON TRANSPORTER"/>
    <property type="match status" value="1"/>
</dbReference>
<sequence length="341" mass="35837">MLPGYGPMFQTLLGTLLTWGLTAAGAGLVIVIRGAKRKLLDTSLGFAGGVMIAASYWSLLSPALEMAAESKTYGNEGQYAFVPVALGFLLGCLFVFGTDVLISSLGLHSPEMLLALGEYDHYNKKTDDHSTVYTDRTHGYISVDTTAVDGFGDGKHSPGARRRGVQAQPAEAIYQATSDNESVTNSKQQWKRMLLLIVAITVHNIPEGLAVGVGFAAVGSSQTATFENARNLAIGIGIQNFPEGLAVSLPLQAAGFSTFKSFWYGQLSGMVEPISGLIGAAAVTLAKPLLPYALAFAAGAMIYVVFDDIIPEAQSSGNGKLSTWGAVIGFLIMMSLDVGLG</sequence>
<comment type="subcellular location">
    <subcellularLocation>
        <location evidence="1">Cell membrane</location>
        <topology evidence="1">Multi-pass membrane protein</topology>
    </subcellularLocation>
</comment>
<keyword evidence="4 11" id="KW-0812">Transmembrane</keyword>
<evidence type="ECO:0000256" key="9">
    <source>
        <dbReference type="ARBA" id="ARBA00042540"/>
    </source>
</evidence>
<protein>
    <recommendedName>
        <fullName evidence="8">Zinc transporter ZIP11</fullName>
    </recommendedName>
    <alternativeName>
        <fullName evidence="9">Solute carrier family 39 member 11</fullName>
    </alternativeName>
    <alternativeName>
        <fullName evidence="10">Zrt- and Irt-like protein 11</fullName>
    </alternativeName>
</protein>
<evidence type="ECO:0000256" key="7">
    <source>
        <dbReference type="ARBA" id="ARBA00023136"/>
    </source>
</evidence>
<feature type="transmembrane region" description="Helical" evidence="11">
    <location>
        <begin position="321"/>
        <end position="340"/>
    </location>
</feature>
<evidence type="ECO:0000313" key="12">
    <source>
        <dbReference type="EMBL" id="JAS07620.1"/>
    </source>
</evidence>
<proteinExistence type="inferred from homology"/>
<evidence type="ECO:0000256" key="11">
    <source>
        <dbReference type="SAM" id="Phobius"/>
    </source>
</evidence>
<evidence type="ECO:0000256" key="3">
    <source>
        <dbReference type="ARBA" id="ARBA00022475"/>
    </source>
</evidence>
<organism evidence="12">
    <name type="scientific">Clastoptera arizonana</name>
    <name type="common">Arizona spittle bug</name>
    <dbReference type="NCBI Taxonomy" id="38151"/>
    <lineage>
        <taxon>Eukaryota</taxon>
        <taxon>Metazoa</taxon>
        <taxon>Ecdysozoa</taxon>
        <taxon>Arthropoda</taxon>
        <taxon>Hexapoda</taxon>
        <taxon>Insecta</taxon>
        <taxon>Pterygota</taxon>
        <taxon>Neoptera</taxon>
        <taxon>Paraneoptera</taxon>
        <taxon>Hemiptera</taxon>
        <taxon>Auchenorrhyncha</taxon>
        <taxon>Cercopoidea</taxon>
        <taxon>Clastopteridae</taxon>
        <taxon>Clastoptera</taxon>
    </lineage>
</organism>
<feature type="transmembrane region" description="Helical" evidence="11">
    <location>
        <begin position="194"/>
        <end position="218"/>
    </location>
</feature>
<dbReference type="InterPro" id="IPR003689">
    <property type="entry name" value="ZIP"/>
</dbReference>
<feature type="transmembrane region" description="Helical" evidence="11">
    <location>
        <begin position="262"/>
        <end position="282"/>
    </location>
</feature>
<feature type="transmembrane region" description="Helical" evidence="11">
    <location>
        <begin position="12"/>
        <end position="32"/>
    </location>
</feature>
<dbReference type="GO" id="GO:0005385">
    <property type="term" value="F:zinc ion transmembrane transporter activity"/>
    <property type="evidence" value="ECO:0007669"/>
    <property type="project" value="TreeGrafter"/>
</dbReference>
<evidence type="ECO:0000256" key="2">
    <source>
        <dbReference type="ARBA" id="ARBA00006939"/>
    </source>
</evidence>
<dbReference type="GO" id="GO:0005886">
    <property type="term" value="C:plasma membrane"/>
    <property type="evidence" value="ECO:0007669"/>
    <property type="project" value="UniProtKB-SubCell"/>
</dbReference>
<evidence type="ECO:0000256" key="10">
    <source>
        <dbReference type="ARBA" id="ARBA00042973"/>
    </source>
</evidence>
<feature type="transmembrane region" description="Helical" evidence="11">
    <location>
        <begin position="289"/>
        <end position="306"/>
    </location>
</feature>
<keyword evidence="7 11" id="KW-0472">Membrane</keyword>
<comment type="similarity">
    <text evidence="2">Belongs to the ZIP transporter (TC 2.A.5) family.</text>
</comment>
<reference evidence="12" key="1">
    <citation type="submission" date="2015-12" db="EMBL/GenBank/DDBJ databases">
        <title>De novo transcriptome assembly of four potential Pierce s Disease insect vectors from Arizona vineyards.</title>
        <authorList>
            <person name="Tassone E.E."/>
        </authorList>
    </citation>
    <scope>NUCLEOTIDE SEQUENCE</scope>
</reference>
<evidence type="ECO:0000256" key="1">
    <source>
        <dbReference type="ARBA" id="ARBA00004651"/>
    </source>
</evidence>
<keyword evidence="6 11" id="KW-1133">Transmembrane helix</keyword>
<gene>
    <name evidence="12" type="ORF">g.32813</name>
</gene>
<feature type="transmembrane region" description="Helical" evidence="11">
    <location>
        <begin position="39"/>
        <end position="59"/>
    </location>
</feature>
<keyword evidence="3" id="KW-1003">Cell membrane</keyword>
<dbReference type="AlphaFoldDB" id="A0A1B6C301"/>
<dbReference type="EMBL" id="GEDC01029678">
    <property type="protein sequence ID" value="JAS07620.1"/>
    <property type="molecule type" value="Transcribed_RNA"/>
</dbReference>